<keyword evidence="3" id="KW-0732">Signal</keyword>
<evidence type="ECO:0000256" key="2">
    <source>
        <dbReference type="ARBA" id="ARBA00022737"/>
    </source>
</evidence>
<dbReference type="GO" id="GO:0035591">
    <property type="term" value="F:signaling adaptor activity"/>
    <property type="evidence" value="ECO:0007669"/>
    <property type="project" value="TreeGrafter"/>
</dbReference>
<sequence length="1238" mass="136897">MKHKFTFLPSFLLLMMAMLWSSLAVHAQEEQIIRFHTNVPAKAKNSGTAAQVSFVLGAADEDMTVSIDCGAGDTEFDVKKAKVENDNGEQTIKGSLFTGVVSDEGWVTITGDPDNLYFFNASGNEIDQIEFSENLKLRVLNLEHNVLNALNIDKLQHLNVIYLQDNPFTAATPLMIGSMPELVVLEVPQIGHISQNFTLRNFPKLRSFDAYHTLGLKSVDPTGCPNLQRLSLDMTNVESVDLSQNPLLQILNVSDSRVKSLDLSHNPKIVQLYISHSSGTVNTDVKFDNIDITNCPELYYFYCGGNNLYTLDLSKNPKLFTLSCDRNLLKSLDVSNNPDLYSVNVRYNYMDFATLPWPGNWFEYYHEQNPLELDDTYKVGDVIDLGRRVLRAKTTTQAKLYRVPKADPTKPVELDESYYSYADGKVTLKKALDEEVFVQFTNSVLKDYPIRTENFRVKTVAEFGKDVKAIELASLGSEGSPVKMSVGILDATEANPVTVKVDLGDGNTTPFQVTSDRPATANINTVRTGSGNIIVYVPQDRYVTTLESDGQYIDNIDLSALTELRTLSLKNAGLTIIDLAYNNKLEKLDLSGNSLKRVDLRGPSTYFYKSKLSDINVSRNQLDSLLFNDLYAVRKLNVSHNNLNNLDVSDADNLRVLDISYNKFTRLLLNHSELVEEINASNNALTEVKIPPVAPVAKLNVSGNYFTLANMPDDFGLAQGKFIYAPQHVLQISTSSPGIDLSEQYITRNGATTQFVWKKKDGQPLKLGTDYTISNGSAKFLNLGLDSIYCEMTHAGYPDFQGADVFKTTCVHPISMPQYELASFTTVNQTDSVALSLASYEPGKSVYFEWNGDGNVTQYALDTTYKLFRAKSKENAKVRVLVAEADDKLKIFSVSNVKMSQADLSGLKDAKVIAVAGAGLSAVKLPASAPGLTDLNLDDNALSDIDLSHFPKLFSVSLIGNKFKTFDLSQAQSLGVAYLSSNKMKDIKLDNPNLWNLDLSNNDLESVSLDKLPALEQLWLNANKLTKVDVSKNPKLAVLNIVGNRLKFSTMPLPINNGKPFNKYSYNLQAPIDVKCVNGKVDLSSEAVVGGEPTTYRWFDGNVKYIDGELQGEELDKNEEYTVENGVTTLKLTQSFTKLVCVMANDNFPNALIYTNYIEFTPDPTGIDAVSADKDVKIQFVEGGINVLGAKNNIVAVYTIDGKLAYQSKVVDDAARISLARGTYIVRVGTKAAKVSIR</sequence>
<evidence type="ECO:0000313" key="7">
    <source>
        <dbReference type="Proteomes" id="UP000682005"/>
    </source>
</evidence>
<protein>
    <submittedName>
        <fullName evidence="4">Uncharacterized protein</fullName>
    </submittedName>
</protein>
<evidence type="ECO:0000313" key="6">
    <source>
        <dbReference type="Proteomes" id="UP000060345"/>
    </source>
</evidence>
<proteinExistence type="predicted"/>
<dbReference type="InterPro" id="IPR001611">
    <property type="entry name" value="Leu-rich_rpt"/>
</dbReference>
<gene>
    <name evidence="4" type="ORF">ADJ77_07490</name>
    <name evidence="5" type="ORF">J5A51_03350</name>
</gene>
<evidence type="ECO:0000256" key="3">
    <source>
        <dbReference type="SAM" id="SignalP"/>
    </source>
</evidence>
<dbReference type="RefSeq" id="WP_050696237.1">
    <property type="nucleotide sequence ID" value="NZ_CP012075.1"/>
</dbReference>
<dbReference type="Proteomes" id="UP000060345">
    <property type="component" value="Chromosome 2"/>
</dbReference>
<reference evidence="4 6" key="1">
    <citation type="submission" date="2015-07" db="EMBL/GenBank/DDBJ databases">
        <authorList>
            <person name="Noorani M."/>
        </authorList>
    </citation>
    <scope>NUCLEOTIDE SEQUENCE [LARGE SCALE GENOMIC DNA]</scope>
    <source>
        <strain evidence="4 6">W1435</strain>
    </source>
</reference>
<reference evidence="5 7" key="2">
    <citation type="submission" date="2021-03" db="EMBL/GenBank/DDBJ databases">
        <title>Human Oral Microbial Genomes.</title>
        <authorList>
            <person name="Johnston C.D."/>
            <person name="Chen T."/>
            <person name="Dewhirst F.E."/>
        </authorList>
    </citation>
    <scope>NUCLEOTIDE SEQUENCE [LARGE SCALE GENOMIC DNA]</scope>
    <source>
        <strain evidence="5 7">W1435</strain>
    </source>
</reference>
<dbReference type="SUPFAM" id="SSF52058">
    <property type="entry name" value="L domain-like"/>
    <property type="match status" value="3"/>
</dbReference>
<organism evidence="4 6">
    <name type="scientific">Prevotella fusca JCM 17724</name>
    <dbReference type="NCBI Taxonomy" id="1236517"/>
    <lineage>
        <taxon>Bacteria</taxon>
        <taxon>Pseudomonadati</taxon>
        <taxon>Bacteroidota</taxon>
        <taxon>Bacteroidia</taxon>
        <taxon>Bacteroidales</taxon>
        <taxon>Prevotellaceae</taxon>
        <taxon>Prevotella</taxon>
    </lineage>
</organism>
<keyword evidence="2" id="KW-0677">Repeat</keyword>
<feature type="chain" id="PRO_5044544629" evidence="3">
    <location>
        <begin position="28"/>
        <end position="1238"/>
    </location>
</feature>
<keyword evidence="1" id="KW-0433">Leucine-rich repeat</keyword>
<dbReference type="EMBL" id="CP012075">
    <property type="protein sequence ID" value="AKU69718.1"/>
    <property type="molecule type" value="Genomic_DNA"/>
</dbReference>
<dbReference type="eggNOG" id="COG4886">
    <property type="taxonomic scope" value="Bacteria"/>
</dbReference>
<accession>A0A0K1NLG0</accession>
<evidence type="ECO:0000313" key="4">
    <source>
        <dbReference type="EMBL" id="AKU69718.1"/>
    </source>
</evidence>
<dbReference type="InterPro" id="IPR032675">
    <property type="entry name" value="LRR_dom_sf"/>
</dbReference>
<dbReference type="KEGG" id="pfus:ADJ77_07490"/>
<dbReference type="PANTHER" id="PTHR47566">
    <property type="match status" value="1"/>
</dbReference>
<dbReference type="EMBL" id="CP072369">
    <property type="protein sequence ID" value="QUB85325.1"/>
    <property type="molecule type" value="Genomic_DNA"/>
</dbReference>
<keyword evidence="7" id="KW-1185">Reference proteome</keyword>
<dbReference type="PROSITE" id="PS51450">
    <property type="entry name" value="LRR"/>
    <property type="match status" value="1"/>
</dbReference>
<evidence type="ECO:0000313" key="5">
    <source>
        <dbReference type="EMBL" id="QUB85325.1"/>
    </source>
</evidence>
<name>A0A0K1NLG0_9BACT</name>
<dbReference type="STRING" id="1236517.ADJ77_07490"/>
<dbReference type="PANTHER" id="PTHR47566:SF1">
    <property type="entry name" value="PROTEIN NUD1"/>
    <property type="match status" value="1"/>
</dbReference>
<dbReference type="AlphaFoldDB" id="A0A0K1NLG0"/>
<dbReference type="InterPro" id="IPR052574">
    <property type="entry name" value="CDIRP"/>
</dbReference>
<feature type="signal peptide" evidence="3">
    <location>
        <begin position="1"/>
        <end position="27"/>
    </location>
</feature>
<evidence type="ECO:0000256" key="1">
    <source>
        <dbReference type="ARBA" id="ARBA00022614"/>
    </source>
</evidence>
<dbReference type="Gene3D" id="3.80.10.10">
    <property type="entry name" value="Ribonuclease Inhibitor"/>
    <property type="match status" value="4"/>
</dbReference>
<dbReference type="Proteomes" id="UP000682005">
    <property type="component" value="Chromosome 2"/>
</dbReference>